<dbReference type="CDD" id="cd08325">
    <property type="entry name" value="CARD_CASP1-like"/>
    <property type="match status" value="1"/>
</dbReference>
<dbReference type="STRING" id="13616.ENSMODP00000043309"/>
<dbReference type="SUPFAM" id="SSF47986">
    <property type="entry name" value="DEATH domain"/>
    <property type="match status" value="1"/>
</dbReference>
<dbReference type="Proteomes" id="UP000002280">
    <property type="component" value="Chromosome 4"/>
</dbReference>
<dbReference type="InterPro" id="IPR001315">
    <property type="entry name" value="CARD"/>
</dbReference>
<keyword evidence="3" id="KW-1185">Reference proteome</keyword>
<dbReference type="Bgee" id="ENSMODG00000041464">
    <property type="expression patterns" value="Expressed in uterus and 3 other cell types or tissues"/>
</dbReference>
<organism evidence="2 3">
    <name type="scientific">Monodelphis domestica</name>
    <name type="common">Gray short-tailed opossum</name>
    <dbReference type="NCBI Taxonomy" id="13616"/>
    <lineage>
        <taxon>Eukaryota</taxon>
        <taxon>Metazoa</taxon>
        <taxon>Chordata</taxon>
        <taxon>Craniata</taxon>
        <taxon>Vertebrata</taxon>
        <taxon>Euteleostomi</taxon>
        <taxon>Mammalia</taxon>
        <taxon>Metatheria</taxon>
        <taxon>Didelphimorphia</taxon>
        <taxon>Didelphidae</taxon>
        <taxon>Monodelphis</taxon>
    </lineage>
</organism>
<dbReference type="InterPro" id="IPR002398">
    <property type="entry name" value="Pept_C14"/>
</dbReference>
<dbReference type="FunCoup" id="A0A5F8G789">
    <property type="interactions" value="3"/>
</dbReference>
<dbReference type="GeneTree" id="ENSGT00940000169191"/>
<dbReference type="Ensembl" id="ENSMODT00000064074.1">
    <property type="protein sequence ID" value="ENSMODP00000043309.1"/>
    <property type="gene ID" value="ENSMODG00000041464.1"/>
</dbReference>
<dbReference type="GO" id="GO:0004197">
    <property type="term" value="F:cysteine-type endopeptidase activity"/>
    <property type="evidence" value="ECO:0007669"/>
    <property type="project" value="InterPro"/>
</dbReference>
<dbReference type="InParanoid" id="A0A5F8G789"/>
<dbReference type="FunFam" id="1.10.533.10:FF:000031">
    <property type="entry name" value="Caspase 1, isoform CRA_b"/>
    <property type="match status" value="1"/>
</dbReference>
<dbReference type="InterPro" id="IPR011029">
    <property type="entry name" value="DEATH-like_dom_sf"/>
</dbReference>
<sequence length="102" mass="11797">PADQLKEKKNMFVESVNKDIINGLLDDLLESGMITQEKMEELRDENVTTMDKALALIEYVIWKGPEACQLLIKSIWHRDPHLARKMNLPYSSEYGDSVEKFV</sequence>
<dbReference type="PROSITE" id="PS50209">
    <property type="entry name" value="CARD"/>
    <property type="match status" value="1"/>
</dbReference>
<dbReference type="PANTHER" id="PTHR47901:SF3">
    <property type="entry name" value="CASPASE-1"/>
    <property type="match status" value="1"/>
</dbReference>
<feature type="domain" description="CARD" evidence="1">
    <location>
        <begin position="1"/>
        <end position="90"/>
    </location>
</feature>
<dbReference type="GO" id="GO:0032991">
    <property type="term" value="C:protein-containing complex"/>
    <property type="evidence" value="ECO:0007669"/>
    <property type="project" value="UniProtKB-ARBA"/>
</dbReference>
<dbReference type="AlphaFoldDB" id="A0A5F8G789"/>
<reference evidence="2" key="2">
    <citation type="submission" date="2025-08" db="UniProtKB">
        <authorList>
            <consortium name="Ensembl"/>
        </authorList>
    </citation>
    <scope>IDENTIFICATION</scope>
</reference>
<dbReference type="GO" id="GO:0042981">
    <property type="term" value="P:regulation of apoptotic process"/>
    <property type="evidence" value="ECO:0007669"/>
    <property type="project" value="InterPro"/>
</dbReference>
<dbReference type="Gene3D" id="1.10.533.10">
    <property type="entry name" value="Death Domain, Fas"/>
    <property type="match status" value="1"/>
</dbReference>
<dbReference type="GO" id="GO:0032651">
    <property type="term" value="P:regulation of interleukin-1 beta production"/>
    <property type="evidence" value="ECO:0007669"/>
    <property type="project" value="UniProtKB-ARBA"/>
</dbReference>
<reference evidence="2 3" key="1">
    <citation type="journal article" date="2007" name="Nature">
        <title>Genome of the marsupial Monodelphis domestica reveals innovation in non-coding sequences.</title>
        <authorList>
            <person name="Mikkelsen T.S."/>
            <person name="Wakefield M.J."/>
            <person name="Aken B."/>
            <person name="Amemiya C.T."/>
            <person name="Chang J.L."/>
            <person name="Duke S."/>
            <person name="Garber M."/>
            <person name="Gentles A.J."/>
            <person name="Goodstadt L."/>
            <person name="Heger A."/>
            <person name="Jurka J."/>
            <person name="Kamal M."/>
            <person name="Mauceli E."/>
            <person name="Searle S.M."/>
            <person name="Sharpe T."/>
            <person name="Baker M.L."/>
            <person name="Batzer M.A."/>
            <person name="Benos P.V."/>
            <person name="Belov K."/>
            <person name="Clamp M."/>
            <person name="Cook A."/>
            <person name="Cuff J."/>
            <person name="Das R."/>
            <person name="Davidow L."/>
            <person name="Deakin J.E."/>
            <person name="Fazzari M.J."/>
            <person name="Glass J.L."/>
            <person name="Grabherr M."/>
            <person name="Greally J.M."/>
            <person name="Gu W."/>
            <person name="Hore T.A."/>
            <person name="Huttley G.A."/>
            <person name="Kleber M."/>
            <person name="Jirtle R.L."/>
            <person name="Koina E."/>
            <person name="Lee J.T."/>
            <person name="Mahony S."/>
            <person name="Marra M.A."/>
            <person name="Miller R.D."/>
            <person name="Nicholls R.D."/>
            <person name="Oda M."/>
            <person name="Papenfuss A.T."/>
            <person name="Parra Z.E."/>
            <person name="Pollock D.D."/>
            <person name="Ray D.A."/>
            <person name="Schein J.E."/>
            <person name="Speed T.P."/>
            <person name="Thompson K."/>
            <person name="VandeBerg J.L."/>
            <person name="Wade C.M."/>
            <person name="Walker J.A."/>
            <person name="Waters P.D."/>
            <person name="Webber C."/>
            <person name="Weidman J.R."/>
            <person name="Xie X."/>
            <person name="Zody M.C."/>
            <person name="Baldwin J."/>
            <person name="Abdouelleil A."/>
            <person name="Abdulkadir J."/>
            <person name="Abebe A."/>
            <person name="Abera B."/>
            <person name="Abreu J."/>
            <person name="Acer S.C."/>
            <person name="Aftuck L."/>
            <person name="Alexander A."/>
            <person name="An P."/>
            <person name="Anderson E."/>
            <person name="Anderson S."/>
            <person name="Arachi H."/>
            <person name="Azer M."/>
            <person name="Bachantsang P."/>
            <person name="Barry A."/>
            <person name="Bayul T."/>
            <person name="Berlin A."/>
            <person name="Bessette D."/>
            <person name="Bloom T."/>
            <person name="Bloom T."/>
            <person name="Boguslavskiy L."/>
            <person name="Bonnet C."/>
            <person name="Boukhgalter B."/>
            <person name="Bourzgui I."/>
            <person name="Brown A."/>
            <person name="Cahill P."/>
            <person name="Channer S."/>
            <person name="Cheshatsang Y."/>
            <person name="Chuda L."/>
            <person name="Citroen M."/>
            <person name="Collymore A."/>
            <person name="Cooke P."/>
            <person name="Costello M."/>
            <person name="D'Aco K."/>
            <person name="Daza R."/>
            <person name="De Haan G."/>
            <person name="DeGray S."/>
            <person name="DeMaso C."/>
            <person name="Dhargay N."/>
            <person name="Dooley K."/>
            <person name="Dooley E."/>
            <person name="Doricent M."/>
            <person name="Dorje P."/>
            <person name="Dorjee K."/>
            <person name="Dupes A."/>
            <person name="Elong R."/>
            <person name="Falk J."/>
            <person name="Farina A."/>
            <person name="Faro S."/>
            <person name="Ferguson D."/>
            <person name="Fisher S."/>
            <person name="Foley C.D."/>
            <person name="Franke A."/>
            <person name="Friedrich D."/>
            <person name="Gadbois L."/>
            <person name="Gearin G."/>
            <person name="Gearin C.R."/>
            <person name="Giannoukos G."/>
            <person name="Goode T."/>
            <person name="Graham J."/>
            <person name="Grandbois E."/>
            <person name="Grewal S."/>
            <person name="Gyaltsen K."/>
            <person name="Hafez N."/>
            <person name="Hagos B."/>
            <person name="Hall J."/>
            <person name="Henson C."/>
            <person name="Hollinger A."/>
            <person name="Honan T."/>
            <person name="Huard M.D."/>
            <person name="Hughes L."/>
            <person name="Hurhula B."/>
            <person name="Husby M.E."/>
            <person name="Kamat A."/>
            <person name="Kanga B."/>
            <person name="Kashin S."/>
            <person name="Khazanovich D."/>
            <person name="Kisner P."/>
            <person name="Lance K."/>
            <person name="Lara M."/>
            <person name="Lee W."/>
            <person name="Lennon N."/>
            <person name="Letendre F."/>
            <person name="LeVine R."/>
            <person name="Lipovsky A."/>
            <person name="Liu X."/>
            <person name="Liu J."/>
            <person name="Liu S."/>
            <person name="Lokyitsang T."/>
            <person name="Lokyitsang Y."/>
            <person name="Lubonja R."/>
            <person name="Lui A."/>
            <person name="MacDonald P."/>
            <person name="Magnisalis V."/>
            <person name="Maru K."/>
            <person name="Matthews C."/>
            <person name="McCusker W."/>
            <person name="McDonough S."/>
            <person name="Mehta T."/>
            <person name="Meldrim J."/>
            <person name="Meneus L."/>
            <person name="Mihai O."/>
            <person name="Mihalev A."/>
            <person name="Mihova T."/>
            <person name="Mittelman R."/>
            <person name="Mlenga V."/>
            <person name="Montmayeur A."/>
            <person name="Mulrain L."/>
            <person name="Navidi A."/>
            <person name="Naylor J."/>
            <person name="Negash T."/>
            <person name="Nguyen T."/>
            <person name="Nguyen N."/>
            <person name="Nicol R."/>
            <person name="Norbu C."/>
            <person name="Norbu N."/>
            <person name="Novod N."/>
            <person name="O'Neill B."/>
            <person name="Osman S."/>
            <person name="Markiewicz E."/>
            <person name="Oyono O.L."/>
            <person name="Patti C."/>
            <person name="Phunkhang P."/>
            <person name="Pierre F."/>
            <person name="Priest M."/>
            <person name="Raghuraman S."/>
            <person name="Rege F."/>
            <person name="Reyes R."/>
            <person name="Rise C."/>
            <person name="Rogov P."/>
            <person name="Ross K."/>
            <person name="Ryan E."/>
            <person name="Settipalli S."/>
            <person name="Shea T."/>
            <person name="Sherpa N."/>
            <person name="Shi L."/>
            <person name="Shih D."/>
            <person name="Sparrow T."/>
            <person name="Spaulding J."/>
            <person name="Stalker J."/>
            <person name="Stange-Thomann N."/>
            <person name="Stavropoulos S."/>
            <person name="Stone C."/>
            <person name="Strader C."/>
            <person name="Tesfaye S."/>
            <person name="Thomson T."/>
            <person name="Thoulutsang Y."/>
            <person name="Thoulutsang D."/>
            <person name="Topham K."/>
            <person name="Topping I."/>
            <person name="Tsamla T."/>
            <person name="Vassiliev H."/>
            <person name="Vo A."/>
            <person name="Wangchuk T."/>
            <person name="Wangdi T."/>
            <person name="Weiand M."/>
            <person name="Wilkinson J."/>
            <person name="Wilson A."/>
            <person name="Yadav S."/>
            <person name="Young G."/>
            <person name="Yu Q."/>
            <person name="Zembek L."/>
            <person name="Zhong D."/>
            <person name="Zimmer A."/>
            <person name="Zwirko Z."/>
            <person name="Jaffe D.B."/>
            <person name="Alvarez P."/>
            <person name="Brockman W."/>
            <person name="Butler J."/>
            <person name="Chin C."/>
            <person name="Gnerre S."/>
            <person name="MacCallum I."/>
            <person name="Graves J.A."/>
            <person name="Ponting C.P."/>
            <person name="Breen M."/>
            <person name="Samollow P.B."/>
            <person name="Lander E.S."/>
            <person name="Lindblad-Toh K."/>
        </authorList>
    </citation>
    <scope>NUCLEOTIDE SEQUENCE [LARGE SCALE GENOMIC DNA]</scope>
</reference>
<dbReference type="GO" id="GO:0006508">
    <property type="term" value="P:proteolysis"/>
    <property type="evidence" value="ECO:0007669"/>
    <property type="project" value="InterPro"/>
</dbReference>
<name>A0A5F8G789_MONDO</name>
<accession>A0A5F8G789</accession>
<evidence type="ECO:0000259" key="1">
    <source>
        <dbReference type="PROSITE" id="PS50209"/>
    </source>
</evidence>
<evidence type="ECO:0000313" key="2">
    <source>
        <dbReference type="Ensembl" id="ENSMODP00000043309.1"/>
    </source>
</evidence>
<dbReference type="OMA" id="CRNTFRV"/>
<evidence type="ECO:0000313" key="3">
    <source>
        <dbReference type="Proteomes" id="UP000002280"/>
    </source>
</evidence>
<proteinExistence type="predicted"/>
<dbReference type="Pfam" id="PF00619">
    <property type="entry name" value="CARD"/>
    <property type="match status" value="1"/>
</dbReference>
<dbReference type="PANTHER" id="PTHR47901">
    <property type="entry name" value="CASPASE RECRUITMENT DOMAIN-CONTAINING PROTEIN 18"/>
    <property type="match status" value="1"/>
</dbReference>
<reference evidence="2" key="3">
    <citation type="submission" date="2025-09" db="UniProtKB">
        <authorList>
            <consortium name="Ensembl"/>
        </authorList>
    </citation>
    <scope>IDENTIFICATION</scope>
</reference>
<protein>
    <recommendedName>
        <fullName evidence="1">CARD domain-containing protein</fullName>
    </recommendedName>
</protein>